<keyword evidence="2" id="KW-1185">Reference proteome</keyword>
<proteinExistence type="predicted"/>
<sequence>MSDFTIFPGLNRNWNLGASPMVDPTSAWKSYFFECPVAVASHLQRFMMRQAQDQMQVFAELARDPNPTAAVSRQAAFLQQSALAWNTEVMELAELMQSKLLATPASTTTQQDKAPLARAA</sequence>
<protein>
    <recommendedName>
        <fullName evidence="3">Phasin domain-containing protein</fullName>
    </recommendedName>
</protein>
<dbReference type="Proteomes" id="UP001241747">
    <property type="component" value="Unassembled WGS sequence"/>
</dbReference>
<evidence type="ECO:0008006" key="3">
    <source>
        <dbReference type="Google" id="ProtNLM"/>
    </source>
</evidence>
<accession>A0ABU0LIN2</accession>
<evidence type="ECO:0000313" key="1">
    <source>
        <dbReference type="EMBL" id="MDQ0506994.1"/>
    </source>
</evidence>
<organism evidence="1 2">
    <name type="scientific">Xanthobacter agilis</name>
    <dbReference type="NCBI Taxonomy" id="47492"/>
    <lineage>
        <taxon>Bacteria</taxon>
        <taxon>Pseudomonadati</taxon>
        <taxon>Pseudomonadota</taxon>
        <taxon>Alphaproteobacteria</taxon>
        <taxon>Hyphomicrobiales</taxon>
        <taxon>Xanthobacteraceae</taxon>
        <taxon>Xanthobacter</taxon>
    </lineage>
</organism>
<dbReference type="EMBL" id="JAUSVY010000011">
    <property type="protein sequence ID" value="MDQ0506994.1"/>
    <property type="molecule type" value="Genomic_DNA"/>
</dbReference>
<dbReference type="RefSeq" id="WP_237346521.1">
    <property type="nucleotide sequence ID" value="NZ_JABWGX010000020.1"/>
</dbReference>
<comment type="caution">
    <text evidence="1">The sequence shown here is derived from an EMBL/GenBank/DDBJ whole genome shotgun (WGS) entry which is preliminary data.</text>
</comment>
<evidence type="ECO:0000313" key="2">
    <source>
        <dbReference type="Proteomes" id="UP001241747"/>
    </source>
</evidence>
<name>A0ABU0LIN2_XANAG</name>
<gene>
    <name evidence="1" type="ORF">QOZ94_003809</name>
</gene>
<reference evidence="1 2" key="1">
    <citation type="submission" date="2023-07" db="EMBL/GenBank/DDBJ databases">
        <title>Genomic Encyclopedia of Type Strains, Phase IV (KMG-IV): sequencing the most valuable type-strain genomes for metagenomic binning, comparative biology and taxonomic classification.</title>
        <authorList>
            <person name="Goeker M."/>
        </authorList>
    </citation>
    <scope>NUCLEOTIDE SEQUENCE [LARGE SCALE GENOMIC DNA]</scope>
    <source>
        <strain evidence="1 2">DSM 3770</strain>
    </source>
</reference>